<evidence type="ECO:0000313" key="5">
    <source>
        <dbReference type="EMBL" id="RAI24699.1"/>
    </source>
</evidence>
<keyword evidence="1" id="KW-0813">Transport</keyword>
<accession>A0A327JED4</accession>
<keyword evidence="3 5" id="KW-0067">ATP-binding</keyword>
<dbReference type="PANTHER" id="PTHR45772:SF7">
    <property type="entry name" value="AMINO ACID ABC TRANSPORTER ATP-BINDING PROTEIN"/>
    <property type="match status" value="1"/>
</dbReference>
<dbReference type="Pfam" id="PF12399">
    <property type="entry name" value="BCA_ABC_TP_C"/>
    <property type="match status" value="1"/>
</dbReference>
<dbReference type="Proteomes" id="UP000249299">
    <property type="component" value="Unassembled WGS sequence"/>
</dbReference>
<dbReference type="InterPro" id="IPR032823">
    <property type="entry name" value="BCA_ABC_TP_C"/>
</dbReference>
<dbReference type="InterPro" id="IPR003593">
    <property type="entry name" value="AAA+_ATPase"/>
</dbReference>
<name>A0A327JED4_9HYPH</name>
<evidence type="ECO:0000259" key="4">
    <source>
        <dbReference type="PROSITE" id="PS50893"/>
    </source>
</evidence>
<feature type="domain" description="ABC transporter" evidence="4">
    <location>
        <begin position="3"/>
        <end position="235"/>
    </location>
</feature>
<keyword evidence="2" id="KW-0547">Nucleotide-binding</keyword>
<proteinExistence type="predicted"/>
<evidence type="ECO:0000313" key="6">
    <source>
        <dbReference type="Proteomes" id="UP000249299"/>
    </source>
</evidence>
<dbReference type="CDD" id="cd03219">
    <property type="entry name" value="ABC_Mj1267_LivG_branched"/>
    <property type="match status" value="1"/>
</dbReference>
<dbReference type="GO" id="GO:1903805">
    <property type="term" value="P:L-valine import across plasma membrane"/>
    <property type="evidence" value="ECO:0007669"/>
    <property type="project" value="TreeGrafter"/>
</dbReference>
<dbReference type="GO" id="GO:0015808">
    <property type="term" value="P:L-alanine transport"/>
    <property type="evidence" value="ECO:0007669"/>
    <property type="project" value="TreeGrafter"/>
</dbReference>
<dbReference type="SUPFAM" id="SSF52540">
    <property type="entry name" value="P-loop containing nucleoside triphosphate hydrolases"/>
    <property type="match status" value="1"/>
</dbReference>
<dbReference type="GO" id="GO:0015188">
    <property type="term" value="F:L-isoleucine transmembrane transporter activity"/>
    <property type="evidence" value="ECO:0007669"/>
    <property type="project" value="TreeGrafter"/>
</dbReference>
<evidence type="ECO:0000256" key="1">
    <source>
        <dbReference type="ARBA" id="ARBA00022448"/>
    </source>
</evidence>
<dbReference type="EMBL" id="NPEV01000070">
    <property type="protein sequence ID" value="RAI24699.1"/>
    <property type="molecule type" value="Genomic_DNA"/>
</dbReference>
<dbReference type="InterPro" id="IPR051120">
    <property type="entry name" value="ABC_AA/LPS_Transport"/>
</dbReference>
<dbReference type="GO" id="GO:0016887">
    <property type="term" value="F:ATP hydrolysis activity"/>
    <property type="evidence" value="ECO:0007669"/>
    <property type="project" value="InterPro"/>
</dbReference>
<reference evidence="5 6" key="1">
    <citation type="submission" date="2017-07" db="EMBL/GenBank/DDBJ databases">
        <title>Draft Genome Sequences of Select Purple Nonsulfur Bacteria.</title>
        <authorList>
            <person name="Lasarre B."/>
            <person name="Mckinlay J.B."/>
        </authorList>
    </citation>
    <scope>NUCLEOTIDE SEQUENCE [LARGE SCALE GENOMIC DNA]</scope>
    <source>
        <strain evidence="5 6">DSM 11290</strain>
    </source>
</reference>
<comment type="caution">
    <text evidence="5">The sequence shown here is derived from an EMBL/GenBank/DDBJ whole genome shotgun (WGS) entry which is preliminary data.</text>
</comment>
<sequence length="239" mass="25514">MLLAVHGLTKWFGSVKAVRGIDFGVAKGEIVAHVGPNGAGKTTCFNIVAGAMRPSAGTVRLDGIDVTNQPPEEMAARGLARTFQIMRPMAGMTVLENALIGPLARGLAMADARGEAYRALERAGLEDKAESPAGLLTLPERKMLELARALSTAPRLLLLDEVMASLRPAEADRIVALLQDLRAEGLTILLIEHVMRVVMSLADRIVVMHHGEKIAEGTPADIAANRTVIDNYLGRRGAQ</sequence>
<dbReference type="AlphaFoldDB" id="A0A327JED4"/>
<dbReference type="Pfam" id="PF00005">
    <property type="entry name" value="ABC_tran"/>
    <property type="match status" value="1"/>
</dbReference>
<dbReference type="PANTHER" id="PTHR45772">
    <property type="entry name" value="CONSERVED COMPONENT OF ABC TRANSPORTER FOR NATURAL AMINO ACIDS-RELATED"/>
    <property type="match status" value="1"/>
</dbReference>
<evidence type="ECO:0000256" key="3">
    <source>
        <dbReference type="ARBA" id="ARBA00022840"/>
    </source>
</evidence>
<dbReference type="Gene3D" id="3.40.50.300">
    <property type="entry name" value="P-loop containing nucleotide triphosphate hydrolases"/>
    <property type="match status" value="1"/>
</dbReference>
<gene>
    <name evidence="5" type="ORF">CH339_21495</name>
</gene>
<dbReference type="GO" id="GO:0005304">
    <property type="term" value="F:L-valine transmembrane transporter activity"/>
    <property type="evidence" value="ECO:0007669"/>
    <property type="project" value="TreeGrafter"/>
</dbReference>
<dbReference type="OrthoDB" id="9779872at2"/>
<dbReference type="GO" id="GO:0015192">
    <property type="term" value="F:L-phenylalanine transmembrane transporter activity"/>
    <property type="evidence" value="ECO:0007669"/>
    <property type="project" value="TreeGrafter"/>
</dbReference>
<dbReference type="InterPro" id="IPR027417">
    <property type="entry name" value="P-loop_NTPase"/>
</dbReference>
<organism evidence="5 6">
    <name type="scientific">Rhodobium orientis</name>
    <dbReference type="NCBI Taxonomy" id="34017"/>
    <lineage>
        <taxon>Bacteria</taxon>
        <taxon>Pseudomonadati</taxon>
        <taxon>Pseudomonadota</taxon>
        <taxon>Alphaproteobacteria</taxon>
        <taxon>Hyphomicrobiales</taxon>
        <taxon>Rhodobiaceae</taxon>
        <taxon>Rhodobium</taxon>
    </lineage>
</organism>
<dbReference type="GO" id="GO:1903806">
    <property type="term" value="P:L-isoleucine import across plasma membrane"/>
    <property type="evidence" value="ECO:0007669"/>
    <property type="project" value="TreeGrafter"/>
</dbReference>
<dbReference type="PROSITE" id="PS50893">
    <property type="entry name" value="ABC_TRANSPORTER_2"/>
    <property type="match status" value="1"/>
</dbReference>
<evidence type="ECO:0000256" key="2">
    <source>
        <dbReference type="ARBA" id="ARBA00022741"/>
    </source>
</evidence>
<dbReference type="GO" id="GO:0005524">
    <property type="term" value="F:ATP binding"/>
    <property type="evidence" value="ECO:0007669"/>
    <property type="project" value="UniProtKB-KW"/>
</dbReference>
<protein>
    <submittedName>
        <fullName evidence="5">ABC transporter ATP-binding protein</fullName>
    </submittedName>
</protein>
<dbReference type="SMART" id="SM00382">
    <property type="entry name" value="AAA"/>
    <property type="match status" value="1"/>
</dbReference>
<dbReference type="RefSeq" id="WP_111436485.1">
    <property type="nucleotide sequence ID" value="NZ_JACIGG010000008.1"/>
</dbReference>
<dbReference type="InterPro" id="IPR003439">
    <property type="entry name" value="ABC_transporter-like_ATP-bd"/>
</dbReference>
<dbReference type="GO" id="GO:0042941">
    <property type="term" value="P:D-alanine transmembrane transport"/>
    <property type="evidence" value="ECO:0007669"/>
    <property type="project" value="TreeGrafter"/>
</dbReference>
<dbReference type="GO" id="GO:0005886">
    <property type="term" value="C:plasma membrane"/>
    <property type="evidence" value="ECO:0007669"/>
    <property type="project" value="TreeGrafter"/>
</dbReference>
<keyword evidence="6" id="KW-1185">Reference proteome</keyword>